<name>A0A517YK76_9BACT</name>
<accession>A0A517YK76</accession>
<reference evidence="5 6" key="1">
    <citation type="submission" date="2019-02" db="EMBL/GenBank/DDBJ databases">
        <title>Deep-cultivation of Planctomycetes and their phenomic and genomic characterization uncovers novel biology.</title>
        <authorList>
            <person name="Wiegand S."/>
            <person name="Jogler M."/>
            <person name="Boedeker C."/>
            <person name="Pinto D."/>
            <person name="Vollmers J."/>
            <person name="Rivas-Marin E."/>
            <person name="Kohn T."/>
            <person name="Peeters S.H."/>
            <person name="Heuer A."/>
            <person name="Rast P."/>
            <person name="Oberbeckmann S."/>
            <person name="Bunk B."/>
            <person name="Jeske O."/>
            <person name="Meyerdierks A."/>
            <person name="Storesund J.E."/>
            <person name="Kallscheuer N."/>
            <person name="Luecker S."/>
            <person name="Lage O.M."/>
            <person name="Pohl T."/>
            <person name="Merkel B.J."/>
            <person name="Hornburger P."/>
            <person name="Mueller R.-W."/>
            <person name="Bruemmer F."/>
            <person name="Labrenz M."/>
            <person name="Spormann A.M."/>
            <person name="Op den Camp H."/>
            <person name="Overmann J."/>
            <person name="Amann R."/>
            <person name="Jetten M.S.M."/>
            <person name="Mascher T."/>
            <person name="Medema M.H."/>
            <person name="Devos D.P."/>
            <person name="Kaster A.-K."/>
            <person name="Ovreas L."/>
            <person name="Rohde M."/>
            <person name="Galperin M.Y."/>
            <person name="Jogler C."/>
        </authorList>
    </citation>
    <scope>NUCLEOTIDE SEQUENCE [LARGE SCALE GENOMIC DNA]</scope>
    <source>
        <strain evidence="5 6">ETA_A8</strain>
    </source>
</reference>
<keyword evidence="3" id="KW-0804">Transcription</keyword>
<dbReference type="Gene3D" id="1.10.10.60">
    <property type="entry name" value="Homeodomain-like"/>
    <property type="match status" value="1"/>
</dbReference>
<evidence type="ECO:0000259" key="4">
    <source>
        <dbReference type="PROSITE" id="PS01124"/>
    </source>
</evidence>
<dbReference type="AlphaFoldDB" id="A0A517YK76"/>
<keyword evidence="6" id="KW-1185">Reference proteome</keyword>
<evidence type="ECO:0000313" key="6">
    <source>
        <dbReference type="Proteomes" id="UP000315017"/>
    </source>
</evidence>
<dbReference type="GO" id="GO:0043565">
    <property type="term" value="F:sequence-specific DNA binding"/>
    <property type="evidence" value="ECO:0007669"/>
    <property type="project" value="InterPro"/>
</dbReference>
<dbReference type="Pfam" id="PF12833">
    <property type="entry name" value="HTH_18"/>
    <property type="match status" value="1"/>
</dbReference>
<sequence>MKTVQLPSKTAATCHDPAVTIAEISDPTAVGESIEVIEQDVVQLESKPIRVRRVVVRLGNALVLFHSTNLAVRTRTRLHTDFVAYTAFAPKSIGTVNGLPVSPDRLLACMPGIEVELVVAAGYESVAFLLPPDDIRAHLRSRHREDEFHLPDGIELITPSAADVHGLYRWGRRLIDLATRQPEVFDIQQTRTFANVELIENLLATLRSTVRTVSTPYDLSRQGHSRVVRIAEDFVLSQTAERLHVTDLCEAAGVSERTLQYAFKELMGMTPVAYLTRLRLHQVRKSLRAATHGTTTVTAEALGWGFWHFGDFSRAYKECFGELPSETLRR</sequence>
<dbReference type="InterPro" id="IPR018060">
    <property type="entry name" value="HTH_AraC"/>
</dbReference>
<dbReference type="SMART" id="SM00342">
    <property type="entry name" value="HTH_ARAC"/>
    <property type="match status" value="1"/>
</dbReference>
<organism evidence="5 6">
    <name type="scientific">Anatilimnocola aggregata</name>
    <dbReference type="NCBI Taxonomy" id="2528021"/>
    <lineage>
        <taxon>Bacteria</taxon>
        <taxon>Pseudomonadati</taxon>
        <taxon>Planctomycetota</taxon>
        <taxon>Planctomycetia</taxon>
        <taxon>Pirellulales</taxon>
        <taxon>Pirellulaceae</taxon>
        <taxon>Anatilimnocola</taxon>
    </lineage>
</organism>
<proteinExistence type="predicted"/>
<dbReference type="InterPro" id="IPR050204">
    <property type="entry name" value="AraC_XylS_family_regulators"/>
</dbReference>
<feature type="domain" description="HTH araC/xylS-type" evidence="4">
    <location>
        <begin position="229"/>
        <end position="330"/>
    </location>
</feature>
<dbReference type="SUPFAM" id="SSF46689">
    <property type="entry name" value="Homeodomain-like"/>
    <property type="match status" value="1"/>
</dbReference>
<protein>
    <submittedName>
        <fullName evidence="5">Transcriptional regulator EutR</fullName>
    </submittedName>
</protein>
<evidence type="ECO:0000256" key="2">
    <source>
        <dbReference type="ARBA" id="ARBA00023125"/>
    </source>
</evidence>
<dbReference type="EMBL" id="CP036274">
    <property type="protein sequence ID" value="QDU30623.1"/>
    <property type="molecule type" value="Genomic_DNA"/>
</dbReference>
<dbReference type="InterPro" id="IPR009057">
    <property type="entry name" value="Homeodomain-like_sf"/>
</dbReference>
<dbReference type="RefSeq" id="WP_145096414.1">
    <property type="nucleotide sequence ID" value="NZ_CP036274.1"/>
</dbReference>
<dbReference type="GO" id="GO:0003700">
    <property type="term" value="F:DNA-binding transcription factor activity"/>
    <property type="evidence" value="ECO:0007669"/>
    <property type="project" value="InterPro"/>
</dbReference>
<dbReference type="PROSITE" id="PS01124">
    <property type="entry name" value="HTH_ARAC_FAMILY_2"/>
    <property type="match status" value="1"/>
</dbReference>
<dbReference type="Proteomes" id="UP000315017">
    <property type="component" value="Chromosome"/>
</dbReference>
<evidence type="ECO:0000256" key="1">
    <source>
        <dbReference type="ARBA" id="ARBA00023015"/>
    </source>
</evidence>
<dbReference type="OrthoDB" id="6003540at2"/>
<gene>
    <name evidence="5" type="ORF">ETAA8_57690</name>
</gene>
<evidence type="ECO:0000256" key="3">
    <source>
        <dbReference type="ARBA" id="ARBA00023163"/>
    </source>
</evidence>
<evidence type="ECO:0000313" key="5">
    <source>
        <dbReference type="EMBL" id="QDU30623.1"/>
    </source>
</evidence>
<keyword evidence="1" id="KW-0805">Transcription regulation</keyword>
<dbReference type="PANTHER" id="PTHR46796:SF12">
    <property type="entry name" value="HTH-TYPE DNA-BINDING TRANSCRIPTIONAL ACTIVATOR EUTR"/>
    <property type="match status" value="1"/>
</dbReference>
<dbReference type="PANTHER" id="PTHR46796">
    <property type="entry name" value="HTH-TYPE TRANSCRIPTIONAL ACTIVATOR RHAS-RELATED"/>
    <property type="match status" value="1"/>
</dbReference>
<dbReference type="KEGG" id="aagg:ETAA8_57690"/>
<keyword evidence="2" id="KW-0238">DNA-binding</keyword>